<evidence type="ECO:0000313" key="16">
    <source>
        <dbReference type="Proteomes" id="UP000193642"/>
    </source>
</evidence>
<evidence type="ECO:0000256" key="8">
    <source>
        <dbReference type="ARBA" id="ARBA00039165"/>
    </source>
</evidence>
<dbReference type="Gene3D" id="3.10.110.10">
    <property type="entry name" value="Ubiquitin Conjugating Enzyme"/>
    <property type="match status" value="1"/>
</dbReference>
<evidence type="ECO:0000313" key="15">
    <source>
        <dbReference type="EMBL" id="ORY37246.1"/>
    </source>
</evidence>
<proteinExistence type="inferred from homology"/>
<dbReference type="GO" id="GO:0019787">
    <property type="term" value="F:ubiquitin-like protein transferase activity"/>
    <property type="evidence" value="ECO:0007669"/>
    <property type="project" value="UniProtKB-ARBA"/>
</dbReference>
<comment type="subcellular location">
    <subcellularLocation>
        <location evidence="1">Nucleus</location>
    </subcellularLocation>
</comment>
<dbReference type="CDD" id="cd23798">
    <property type="entry name" value="UBCc_UBE2I"/>
    <property type="match status" value="1"/>
</dbReference>
<comment type="caution">
    <text evidence="14">The sequence shown here is derived from an EMBL/GenBank/DDBJ whole genome shotgun (WGS) entry which is preliminary data.</text>
</comment>
<evidence type="ECO:0000256" key="2">
    <source>
        <dbReference type="ARBA" id="ARBA00004718"/>
    </source>
</evidence>
<keyword evidence="3" id="KW-0808">Transferase</keyword>
<dbReference type="EMBL" id="MCGO01000061">
    <property type="protein sequence ID" value="ORY34527.1"/>
    <property type="molecule type" value="Genomic_DNA"/>
</dbReference>
<dbReference type="PANTHER" id="PTHR24067">
    <property type="entry name" value="UBIQUITIN-CONJUGATING ENZYME E2"/>
    <property type="match status" value="1"/>
</dbReference>
<dbReference type="STRING" id="329046.A0A1Y2BIY7"/>
<dbReference type="GO" id="GO:0005694">
    <property type="term" value="C:chromosome"/>
    <property type="evidence" value="ECO:0007669"/>
    <property type="project" value="UniProtKB-ARBA"/>
</dbReference>
<evidence type="ECO:0000256" key="5">
    <source>
        <dbReference type="ARBA" id="ARBA00022786"/>
    </source>
</evidence>
<evidence type="ECO:0000256" key="6">
    <source>
        <dbReference type="ARBA" id="ARBA00022840"/>
    </source>
</evidence>
<evidence type="ECO:0000256" key="7">
    <source>
        <dbReference type="ARBA" id="ARBA00023242"/>
    </source>
</evidence>
<evidence type="ECO:0000256" key="4">
    <source>
        <dbReference type="ARBA" id="ARBA00022741"/>
    </source>
</evidence>
<dbReference type="Proteomes" id="UP000193642">
    <property type="component" value="Unassembled WGS sequence"/>
</dbReference>
<dbReference type="GO" id="GO:0005634">
    <property type="term" value="C:nucleus"/>
    <property type="evidence" value="ECO:0007669"/>
    <property type="project" value="UniProtKB-SubCell"/>
</dbReference>
<evidence type="ECO:0000313" key="14">
    <source>
        <dbReference type="EMBL" id="ORY34527.1"/>
    </source>
</evidence>
<dbReference type="PROSITE" id="PS00183">
    <property type="entry name" value="UBC_1"/>
    <property type="match status" value="1"/>
</dbReference>
<dbReference type="OrthoDB" id="6600758at2759"/>
<organism evidence="14 16">
    <name type="scientific">Rhizoclosmatium globosum</name>
    <dbReference type="NCBI Taxonomy" id="329046"/>
    <lineage>
        <taxon>Eukaryota</taxon>
        <taxon>Fungi</taxon>
        <taxon>Fungi incertae sedis</taxon>
        <taxon>Chytridiomycota</taxon>
        <taxon>Chytridiomycota incertae sedis</taxon>
        <taxon>Chytridiomycetes</taxon>
        <taxon>Chytridiales</taxon>
        <taxon>Chytriomycetaceae</taxon>
        <taxon>Rhizoclosmatium</taxon>
    </lineage>
</organism>
<evidence type="ECO:0000256" key="12">
    <source>
        <dbReference type="RuleBase" id="RU362109"/>
    </source>
</evidence>
<dbReference type="InterPro" id="IPR050113">
    <property type="entry name" value="Ub_conjugating_enzyme"/>
</dbReference>
<dbReference type="InterPro" id="IPR016135">
    <property type="entry name" value="UBQ-conjugating_enzyme/RWD"/>
</dbReference>
<dbReference type="FunFam" id="3.10.110.10:FF:000035">
    <property type="entry name" value="SUMO-conjugating enzyme ubc9"/>
    <property type="match status" value="1"/>
</dbReference>
<accession>A0A1Y2BIY7</accession>
<keyword evidence="7" id="KW-0539">Nucleus</keyword>
<keyword evidence="16" id="KW-1185">Reference proteome</keyword>
<protein>
    <recommendedName>
        <fullName evidence="8">SUMO-conjugating enzyme UBC9</fullName>
    </recommendedName>
    <alternativeName>
        <fullName evidence="9">Ubiquitin carrier protein 9</fullName>
    </alternativeName>
    <alternativeName>
        <fullName evidence="10">Ubiquitin-conjugating enzyme E2-18 kDa</fullName>
    </alternativeName>
</protein>
<dbReference type="EMBL" id="MCGO01000051">
    <property type="protein sequence ID" value="ORY37246.1"/>
    <property type="molecule type" value="Genomic_DNA"/>
</dbReference>
<gene>
    <name evidence="15" type="ORF">BCR33DRAFT_769888</name>
    <name evidence="14" type="ORF">BCR33DRAFT_770760</name>
</gene>
<evidence type="ECO:0000256" key="1">
    <source>
        <dbReference type="ARBA" id="ARBA00004123"/>
    </source>
</evidence>
<evidence type="ECO:0000256" key="11">
    <source>
        <dbReference type="PROSITE-ProRule" id="PRU10133"/>
    </source>
</evidence>
<name>A0A1Y2BIY7_9FUNG</name>
<feature type="domain" description="UBC core" evidence="13">
    <location>
        <begin position="4"/>
        <end position="157"/>
    </location>
</feature>
<sequence>MNAICISRLTEERKQWRKDHPFGFFAKPIKNADNSLNLQKWEVGVPGKKDTPWEGGTYKMILSFPPEYPQKPPICTFTPPLFHPNVFSNGQVCLSIINETQGWKPAITVKQILLGIQDLLNEPNLLSPAQGAAEMMMRKNMAQYVAKVKQQALAHRMIE</sequence>
<keyword evidence="5 12" id="KW-0833">Ubl conjugation pathway</keyword>
<keyword evidence="6 12" id="KW-0067">ATP-binding</keyword>
<evidence type="ECO:0000259" key="13">
    <source>
        <dbReference type="PROSITE" id="PS50127"/>
    </source>
</evidence>
<dbReference type="Pfam" id="PF00179">
    <property type="entry name" value="UQ_con"/>
    <property type="match status" value="1"/>
</dbReference>
<dbReference type="InterPro" id="IPR023313">
    <property type="entry name" value="UBQ-conjugating_AS"/>
</dbReference>
<dbReference type="AlphaFoldDB" id="A0A1Y2BIY7"/>
<reference evidence="14 16" key="1">
    <citation type="submission" date="2016-07" db="EMBL/GenBank/DDBJ databases">
        <title>Pervasive Adenine N6-methylation of Active Genes in Fungi.</title>
        <authorList>
            <consortium name="DOE Joint Genome Institute"/>
            <person name="Mondo S.J."/>
            <person name="Dannebaum R.O."/>
            <person name="Kuo R.C."/>
            <person name="Labutti K."/>
            <person name="Haridas S."/>
            <person name="Kuo A."/>
            <person name="Salamov A."/>
            <person name="Ahrendt S.R."/>
            <person name="Lipzen A."/>
            <person name="Sullivan W."/>
            <person name="Andreopoulos W.B."/>
            <person name="Clum A."/>
            <person name="Lindquist E."/>
            <person name="Daum C."/>
            <person name="Ramamoorthy G.K."/>
            <person name="Gryganskyi A."/>
            <person name="Culley D."/>
            <person name="Magnuson J.K."/>
            <person name="James T.Y."/>
            <person name="O'Malley M.A."/>
            <person name="Stajich J.E."/>
            <person name="Spatafora J.W."/>
            <person name="Visel A."/>
            <person name="Grigoriev I.V."/>
        </authorList>
    </citation>
    <scope>NUCLEOTIDE SEQUENCE [LARGE SCALE GENOMIC DNA]</scope>
    <source>
        <strain evidence="14 16">JEL800</strain>
    </source>
</reference>
<evidence type="ECO:0000256" key="9">
    <source>
        <dbReference type="ARBA" id="ARBA00044296"/>
    </source>
</evidence>
<feature type="active site" description="Glycyl thioester intermediate" evidence="11">
    <location>
        <position position="93"/>
    </location>
</feature>
<dbReference type="SMART" id="SM00212">
    <property type="entry name" value="UBCc"/>
    <property type="match status" value="1"/>
</dbReference>
<comment type="similarity">
    <text evidence="12">Belongs to the ubiquitin-conjugating enzyme family.</text>
</comment>
<evidence type="ECO:0000256" key="10">
    <source>
        <dbReference type="ARBA" id="ARBA00081544"/>
    </source>
</evidence>
<dbReference type="InterPro" id="IPR000608">
    <property type="entry name" value="UBC"/>
</dbReference>
<dbReference type="SUPFAM" id="SSF54495">
    <property type="entry name" value="UBC-like"/>
    <property type="match status" value="1"/>
</dbReference>
<dbReference type="GO" id="GO:0005524">
    <property type="term" value="F:ATP binding"/>
    <property type="evidence" value="ECO:0007669"/>
    <property type="project" value="UniProtKB-UniRule"/>
</dbReference>
<comment type="pathway">
    <text evidence="2">Protein modification; protein sumoylation.</text>
</comment>
<dbReference type="GO" id="GO:0016925">
    <property type="term" value="P:protein sumoylation"/>
    <property type="evidence" value="ECO:0007669"/>
    <property type="project" value="UniProtKB-ARBA"/>
</dbReference>
<keyword evidence="4 12" id="KW-0547">Nucleotide-binding</keyword>
<dbReference type="PROSITE" id="PS50127">
    <property type="entry name" value="UBC_2"/>
    <property type="match status" value="1"/>
</dbReference>
<evidence type="ECO:0000256" key="3">
    <source>
        <dbReference type="ARBA" id="ARBA00022679"/>
    </source>
</evidence>